<comment type="caution">
    <text evidence="2">The sequence shown here is derived from an EMBL/GenBank/DDBJ whole genome shotgun (WGS) entry which is preliminary data.</text>
</comment>
<sequence length="1125" mass="127490">MLSPCLLSRARFYSAHPFRRSLSFTTRSRHPFCTKSPSKQRFLPSSSFKKDQLANDASSRLTSKLDQEVVSSQYQRFLEFYAQLSDAEERFQSFYNTAGLEGVQKHLDNLDRISTTLKPARPEFLEHWCHLLNRETSFKALTRLLFIHPDKALQEELSQLAFVIQYPTLSQNPEPDHMRRISAIDEELSSADKALYLPPRPSEPAIPLDPEVASSQAHFFEIHTHLPNPEEAFQRIYDSIELKDIQEHLNALDSLPRNQAVDTLQFKELWSCLLLRVIKFRHVVKFLKIKSDAGIQEQVSQLAFTHQHPDISRDRKLTHDERVKAIDADSLAEAKEILNSLIVLPPDPIVAEGFNHTYLNSQNIVDPILESLEEYAKDWSRSAYLAPYTLLIAPSMGGKTRLLKELSGRVCVVYICIRPLTSSGYPPRSQYASKILLDPSCKTLQTRYQHLLLCILHAVAEFFSNQKDTQTKQERLDKWIMHSFPQKGDRHDPPFWTEVEKKMVQMDSPYQFNSNQTFSTKIQNAMKHVTRSLKFLQQDDLRVILAIDEARELVGGSNTSTDMSFFRLFCRVLKNIPEATGFFSIVCDTTSRVANFNPPTTHDPSYRPDNAGRKLFAPIYYIPTFDVNVSDPPATWQELQSAFRLFSYGSPFWGVYADDARKSGAADSTIMSVLTQLALQKLLGCTSQESIPAASELTISQAIALLGCTIQPQLFAAAAINAELISSHAAQCTYIDESREMLISEYPSQFTLSSAANEYLARDDARLIRCIQVLTWTRQQGKITTGHVDEIVSRIILLQAMQETMKKTDPNPNQDKGPHSLTMPFGHSVRLVDFLETLTGLDRKDLNLGSITSKNRNKLLKNGRVFWNHFVTLDYTPSSANLFQQLFRGMAIQCKQYQKGFDQLFPIYLHSKSHVNLEEKNITICGIQVKNRKQTASLTSESHTWTPGFAGIDLSEPKNPYLVLYFSLRDSKLPEARAQEKAPEPTSSLSPLQAPEYSPTMSPPRKFSPTTSPPKSRSGRPKAKTSLPVTSQQDNPLSETLHPKIMPIPGNEKLSAKDSDQRASLAFYGLDAFPFLSPELIAALEELSDTHPNVRLLHEKSKSPEKIQNYFRQHSPQAYSPKVPS</sequence>
<dbReference type="Proteomes" id="UP000235392">
    <property type="component" value="Unassembled WGS sequence"/>
</dbReference>
<dbReference type="PANTHER" id="PTHR33266:SF1">
    <property type="entry name" value="F-BOX DOMAIN-CONTAINING PROTEIN"/>
    <property type="match status" value="1"/>
</dbReference>
<feature type="compositionally biased region" description="Polar residues" evidence="1">
    <location>
        <begin position="1027"/>
        <end position="1038"/>
    </location>
</feature>
<evidence type="ECO:0000313" key="4">
    <source>
        <dbReference type="Proteomes" id="UP000235392"/>
    </source>
</evidence>
<accession>A0A2N5TFG9</accession>
<evidence type="ECO:0000256" key="1">
    <source>
        <dbReference type="SAM" id="MobiDB-lite"/>
    </source>
</evidence>
<organism evidence="2 4">
    <name type="scientific">Puccinia coronata f. sp. avenae</name>
    <dbReference type="NCBI Taxonomy" id="200324"/>
    <lineage>
        <taxon>Eukaryota</taxon>
        <taxon>Fungi</taxon>
        <taxon>Dikarya</taxon>
        <taxon>Basidiomycota</taxon>
        <taxon>Pucciniomycotina</taxon>
        <taxon>Pucciniomycetes</taxon>
        <taxon>Pucciniales</taxon>
        <taxon>Pucciniaceae</taxon>
        <taxon>Puccinia</taxon>
    </lineage>
</organism>
<feature type="region of interest" description="Disordered" evidence="1">
    <location>
        <begin position="976"/>
        <end position="1045"/>
    </location>
</feature>
<proteinExistence type="predicted"/>
<dbReference type="AlphaFoldDB" id="A0A2N5TFG9"/>
<protein>
    <submittedName>
        <fullName evidence="2">Uncharacterized protein</fullName>
    </submittedName>
</protein>
<dbReference type="PANTHER" id="PTHR33266">
    <property type="entry name" value="CHROMOSOME 15, WHOLE GENOME SHOTGUN SEQUENCE"/>
    <property type="match status" value="1"/>
</dbReference>
<gene>
    <name evidence="3" type="ORF">PCASD_07123</name>
    <name evidence="2" type="ORF">PCASD_10496</name>
</gene>
<name>A0A2N5TFG9_9BASI</name>
<dbReference type="EMBL" id="PGCI01000054">
    <property type="protein sequence ID" value="PLW44802.1"/>
    <property type="molecule type" value="Genomic_DNA"/>
</dbReference>
<reference evidence="2 4" key="1">
    <citation type="submission" date="2017-11" db="EMBL/GenBank/DDBJ databases">
        <title>De novo assembly and phasing of dikaryotic genomes from two isolates of Puccinia coronata f. sp. avenae, the causal agent of oat crown rust.</title>
        <authorList>
            <person name="Miller M.E."/>
            <person name="Zhang Y."/>
            <person name="Omidvar V."/>
            <person name="Sperschneider J."/>
            <person name="Schwessinger B."/>
            <person name="Raley C."/>
            <person name="Palmer J.M."/>
            <person name="Garnica D."/>
            <person name="Upadhyaya N."/>
            <person name="Rathjen J."/>
            <person name="Taylor J.M."/>
            <person name="Park R.F."/>
            <person name="Dodds P.N."/>
            <person name="Hirsch C.D."/>
            <person name="Kianian S.F."/>
            <person name="Figueroa M."/>
        </authorList>
    </citation>
    <scope>NUCLEOTIDE SEQUENCE [LARGE SCALE GENOMIC DNA]</scope>
    <source>
        <strain evidence="2">12SD80</strain>
    </source>
</reference>
<dbReference type="EMBL" id="PGCI01000613">
    <property type="protein sequence ID" value="PLW24246.1"/>
    <property type="molecule type" value="Genomic_DNA"/>
</dbReference>
<evidence type="ECO:0000313" key="2">
    <source>
        <dbReference type="EMBL" id="PLW24246.1"/>
    </source>
</evidence>
<evidence type="ECO:0000313" key="3">
    <source>
        <dbReference type="EMBL" id="PLW44802.1"/>
    </source>
</evidence>